<accession>A0A0K6HB42</accession>
<dbReference type="AlphaFoldDB" id="A0A0K6HB42"/>
<organism evidence="2 3">
    <name type="scientific">Pseudidiomarina woesei</name>
    <dbReference type="NCBI Taxonomy" id="1381080"/>
    <lineage>
        <taxon>Bacteria</taxon>
        <taxon>Pseudomonadati</taxon>
        <taxon>Pseudomonadota</taxon>
        <taxon>Gammaproteobacteria</taxon>
        <taxon>Alteromonadales</taxon>
        <taxon>Idiomarinaceae</taxon>
        <taxon>Pseudidiomarina</taxon>
    </lineage>
</organism>
<protein>
    <recommendedName>
        <fullName evidence="4">DUF2909 domain-containing protein</fullName>
    </recommendedName>
</protein>
<evidence type="ECO:0000313" key="3">
    <source>
        <dbReference type="Proteomes" id="UP000182598"/>
    </source>
</evidence>
<feature type="transmembrane region" description="Helical" evidence="1">
    <location>
        <begin position="45"/>
        <end position="65"/>
    </location>
</feature>
<feature type="transmembrane region" description="Helical" evidence="1">
    <location>
        <begin position="6"/>
        <end position="25"/>
    </location>
</feature>
<evidence type="ECO:0000256" key="1">
    <source>
        <dbReference type="SAM" id="Phobius"/>
    </source>
</evidence>
<dbReference type="Proteomes" id="UP000182598">
    <property type="component" value="Unassembled WGS sequence"/>
</dbReference>
<keyword evidence="1" id="KW-0812">Transmembrane</keyword>
<name>A0A0K6HB42_9GAMM</name>
<dbReference type="RefSeq" id="WP_055439746.1">
    <property type="nucleotide sequence ID" value="NZ_CYHB01000008.1"/>
</dbReference>
<evidence type="ECO:0008006" key="4">
    <source>
        <dbReference type="Google" id="ProtNLM"/>
    </source>
</evidence>
<reference evidence="3" key="1">
    <citation type="submission" date="2015-08" db="EMBL/GenBank/DDBJ databases">
        <authorList>
            <person name="Varghese N."/>
        </authorList>
    </citation>
    <scope>NUCLEOTIDE SEQUENCE [LARGE SCALE GENOMIC DNA]</scope>
    <source>
        <strain evidence="3">DSM 27808</strain>
    </source>
</reference>
<keyword evidence="1" id="KW-0472">Membrane</keyword>
<proteinExistence type="predicted"/>
<evidence type="ECO:0000313" key="2">
    <source>
        <dbReference type="EMBL" id="CUA88219.1"/>
    </source>
</evidence>
<dbReference type="Pfam" id="PF11137">
    <property type="entry name" value="DUF2909"/>
    <property type="match status" value="1"/>
</dbReference>
<keyword evidence="1" id="KW-1133">Transmembrane helix</keyword>
<sequence length="71" mass="7922">MVTAAKIILVLLMLFMVVNLFRALFAMLRNDPTKPSMTKYLGQRVMFSAIAIVVIVILLATGLLTPNPRPY</sequence>
<dbReference type="InterPro" id="IPR021313">
    <property type="entry name" value="DUF2909"/>
</dbReference>
<keyword evidence="3" id="KW-1185">Reference proteome</keyword>
<gene>
    <name evidence="2" type="ORF">Ga0061064_2106</name>
</gene>
<dbReference type="EMBL" id="CYHB01000008">
    <property type="protein sequence ID" value="CUA88219.1"/>
    <property type="molecule type" value="Genomic_DNA"/>
</dbReference>